<dbReference type="InterPro" id="IPR028082">
    <property type="entry name" value="Peripla_BP_I"/>
</dbReference>
<evidence type="ECO:0000256" key="2">
    <source>
        <dbReference type="ARBA" id="ARBA00022692"/>
    </source>
</evidence>
<keyword evidence="2" id="KW-0812">Transmembrane</keyword>
<evidence type="ECO:0000259" key="6">
    <source>
        <dbReference type="Pfam" id="PF01094"/>
    </source>
</evidence>
<dbReference type="EMBL" id="JAGFMF010011796">
    <property type="protein sequence ID" value="KAG8512527.1"/>
    <property type="molecule type" value="Genomic_DNA"/>
</dbReference>
<proteinExistence type="predicted"/>
<keyword evidence="8" id="KW-1185">Reference proteome</keyword>
<sequence length="196" mass="22646">MWKASQAWFTSAFIVKPDYFPYFGGSVGFAIPRTDISGLKQFLYDRHLGTDPGDVLTIEFWHTAFNCSWPNSNSPYNSHPRVNMIGKEDRLHALSDRFCTGEEKLEDLKNTYLHGFQLRITNNVKQAVYSMAYAMDHLRGIQGHHEEAYGLYIPGSTYAYIPDFEPWQLMYCTKTLKFTTHNGVRIEIDKNEDLAE</sequence>
<dbReference type="AlphaFoldDB" id="A0A8J6DK64"/>
<accession>A0A8J6DK64</accession>
<dbReference type="InterPro" id="IPR000068">
    <property type="entry name" value="GPCR_3_Ca_sens_rcpt-rel"/>
</dbReference>
<evidence type="ECO:0000256" key="1">
    <source>
        <dbReference type="ARBA" id="ARBA00004370"/>
    </source>
</evidence>
<evidence type="ECO:0000256" key="3">
    <source>
        <dbReference type="ARBA" id="ARBA00022729"/>
    </source>
</evidence>
<dbReference type="Pfam" id="PF01094">
    <property type="entry name" value="ANF_receptor"/>
    <property type="match status" value="1"/>
</dbReference>
<feature type="domain" description="Receptor ligand binding region" evidence="6">
    <location>
        <begin position="2"/>
        <end position="195"/>
    </location>
</feature>
<keyword evidence="5" id="KW-0472">Membrane</keyword>
<keyword evidence="4" id="KW-1133">Transmembrane helix</keyword>
<dbReference type="Proteomes" id="UP000700334">
    <property type="component" value="Unassembled WGS sequence"/>
</dbReference>
<dbReference type="InterPro" id="IPR001828">
    <property type="entry name" value="ANF_lig-bd_rcpt"/>
</dbReference>
<dbReference type="GO" id="GO:0004930">
    <property type="term" value="F:G protein-coupled receptor activity"/>
    <property type="evidence" value="ECO:0007669"/>
    <property type="project" value="InterPro"/>
</dbReference>
<name>A0A8J6DK64_GALPY</name>
<evidence type="ECO:0000256" key="5">
    <source>
        <dbReference type="ARBA" id="ARBA00023136"/>
    </source>
</evidence>
<keyword evidence="3" id="KW-0732">Signal</keyword>
<evidence type="ECO:0000313" key="8">
    <source>
        <dbReference type="Proteomes" id="UP000700334"/>
    </source>
</evidence>
<evidence type="ECO:0000313" key="7">
    <source>
        <dbReference type="EMBL" id="KAG8512527.1"/>
    </source>
</evidence>
<reference evidence="7" key="1">
    <citation type="journal article" date="2021" name="Evol. Appl.">
        <title>The genome of the Pyrenean desman and the effects of bottlenecks and inbreeding on the genomic landscape of an endangered species.</title>
        <authorList>
            <person name="Escoda L."/>
            <person name="Castresana J."/>
        </authorList>
    </citation>
    <scope>NUCLEOTIDE SEQUENCE</scope>
    <source>
        <strain evidence="7">IBE-C5619</strain>
    </source>
</reference>
<comment type="caution">
    <text evidence="7">The sequence shown here is derived from an EMBL/GenBank/DDBJ whole genome shotgun (WGS) entry which is preliminary data.</text>
</comment>
<comment type="subcellular location">
    <subcellularLocation>
        <location evidence="1">Membrane</location>
    </subcellularLocation>
</comment>
<dbReference type="GO" id="GO:0005886">
    <property type="term" value="C:plasma membrane"/>
    <property type="evidence" value="ECO:0007669"/>
    <property type="project" value="TreeGrafter"/>
</dbReference>
<dbReference type="SUPFAM" id="SSF53822">
    <property type="entry name" value="Periplasmic binding protein-like I"/>
    <property type="match status" value="1"/>
</dbReference>
<dbReference type="PANTHER" id="PTHR24061:SF1">
    <property type="entry name" value="VOMERONASAL 2, RECEPTOR 2-RELATED"/>
    <property type="match status" value="1"/>
</dbReference>
<gene>
    <name evidence="7" type="ORF">J0S82_007060</name>
</gene>
<evidence type="ECO:0000256" key="4">
    <source>
        <dbReference type="ARBA" id="ARBA00022989"/>
    </source>
</evidence>
<organism evidence="7 8">
    <name type="scientific">Galemys pyrenaicus</name>
    <name type="common">Iberian desman</name>
    <name type="synonym">Pyrenean desman</name>
    <dbReference type="NCBI Taxonomy" id="202257"/>
    <lineage>
        <taxon>Eukaryota</taxon>
        <taxon>Metazoa</taxon>
        <taxon>Chordata</taxon>
        <taxon>Craniata</taxon>
        <taxon>Vertebrata</taxon>
        <taxon>Euteleostomi</taxon>
        <taxon>Mammalia</taxon>
        <taxon>Eutheria</taxon>
        <taxon>Laurasiatheria</taxon>
        <taxon>Eulipotyphla</taxon>
        <taxon>Talpidae</taxon>
        <taxon>Galemys</taxon>
    </lineage>
</organism>
<dbReference type="GO" id="GO:0004984">
    <property type="term" value="F:olfactory receptor activity"/>
    <property type="evidence" value="ECO:0007669"/>
    <property type="project" value="TreeGrafter"/>
</dbReference>
<dbReference type="Gene3D" id="3.40.50.2300">
    <property type="match status" value="2"/>
</dbReference>
<dbReference type="OrthoDB" id="5984008at2759"/>
<dbReference type="PANTHER" id="PTHR24061">
    <property type="entry name" value="CALCIUM-SENSING RECEPTOR-RELATED"/>
    <property type="match status" value="1"/>
</dbReference>
<protein>
    <submittedName>
        <fullName evidence="7">Vomeronasal type-2 receptor 1</fullName>
    </submittedName>
</protein>
<keyword evidence="7" id="KW-0675">Receptor</keyword>